<dbReference type="Proteomes" id="UP000075320">
    <property type="component" value="Unassembled WGS sequence"/>
</dbReference>
<keyword evidence="3" id="KW-1185">Reference proteome</keyword>
<evidence type="ECO:0000313" key="2">
    <source>
        <dbReference type="EMBL" id="KYG66820.1"/>
    </source>
</evidence>
<accession>A0A150WQX1</accession>
<name>A0A150WQX1_BDEBC</name>
<keyword evidence="1" id="KW-0732">Signal</keyword>
<dbReference type="EMBL" id="LUKE01000001">
    <property type="protein sequence ID" value="KYG66820.1"/>
    <property type="molecule type" value="Genomic_DNA"/>
</dbReference>
<protein>
    <submittedName>
        <fullName evidence="2">Uncharacterized protein</fullName>
    </submittedName>
</protein>
<comment type="caution">
    <text evidence="2">The sequence shown here is derived from an EMBL/GenBank/DDBJ whole genome shotgun (WGS) entry which is preliminary data.</text>
</comment>
<organism evidence="2 3">
    <name type="scientific">Bdellovibrio bacteriovorus</name>
    <dbReference type="NCBI Taxonomy" id="959"/>
    <lineage>
        <taxon>Bacteria</taxon>
        <taxon>Pseudomonadati</taxon>
        <taxon>Bdellovibrionota</taxon>
        <taxon>Bdellovibrionia</taxon>
        <taxon>Bdellovibrionales</taxon>
        <taxon>Pseudobdellovibrionaceae</taxon>
        <taxon>Bdellovibrio</taxon>
    </lineage>
</organism>
<feature type="signal peptide" evidence="1">
    <location>
        <begin position="1"/>
        <end position="17"/>
    </location>
</feature>
<gene>
    <name evidence="2" type="ORF">AZI86_07215</name>
</gene>
<evidence type="ECO:0000313" key="3">
    <source>
        <dbReference type="Proteomes" id="UP000075320"/>
    </source>
</evidence>
<evidence type="ECO:0000256" key="1">
    <source>
        <dbReference type="SAM" id="SignalP"/>
    </source>
</evidence>
<reference evidence="2 3" key="1">
    <citation type="submission" date="2016-03" db="EMBL/GenBank/DDBJ databases">
        <authorList>
            <person name="Ploux O."/>
        </authorList>
    </citation>
    <scope>NUCLEOTIDE SEQUENCE [LARGE SCALE GENOMIC DNA]</scope>
    <source>
        <strain evidence="2 3">R0</strain>
    </source>
</reference>
<feature type="chain" id="PRO_5007573188" evidence="1">
    <location>
        <begin position="18"/>
        <end position="104"/>
    </location>
</feature>
<sequence length="104" mass="11306">MKILFALILIAPLFSFAQTETKNTKVPVKEGYETMDMNQFKDLDRPTKPGGASVKFSSNCVSKTGVQYKEQDSGYAACLREAQMDNAQGLKSGATPSMGVKFGD</sequence>
<proteinExistence type="predicted"/>
<dbReference type="AlphaFoldDB" id="A0A150WQX1"/>
<dbReference type="RefSeq" id="WP_061834398.1">
    <property type="nucleotide sequence ID" value="NZ_LUKE01000001.1"/>
</dbReference>